<feature type="compositionally biased region" description="Low complexity" evidence="2">
    <location>
        <begin position="250"/>
        <end position="267"/>
    </location>
</feature>
<protein>
    <submittedName>
        <fullName evidence="4">SET domain containing 5</fullName>
    </submittedName>
</protein>
<keyword evidence="1" id="KW-0156">Chromatin regulator</keyword>
<feature type="compositionally biased region" description="Polar residues" evidence="2">
    <location>
        <begin position="140"/>
        <end position="151"/>
    </location>
</feature>
<sequence>PRHHRSLPYPFVLFYSKFNGVEMCVDARTFGNDARFIRRSCTPNAEVRHVIADGMIHLCIYAVATIAKDAEVTIAFDYEYNICNYKVDCACHKGNRNCPVQKRSPNAAEHLPPPVLGTLLGAETRRRKARRKELEMEQQGIASDENSSQQAEEVPEGPAAASDTEAADKEEKQEEKEEAADEQGALAHSRRSREERKVEAIMHMFENLEKRKRRREQPSDRSSTDTELPANPEAAELEEIKTDTPEIEDSSPALSAAPPNISNSSSSVGVNTRRSAQAVDAVPEKLVTKPAPAKPSRPRPKSRFSRYRTSSAQRLRRQKQASSQQAELSQAVPEEGSSVSLLTTADISTTEGPGENRHLVGPDPAVILPVGAQSSRATGKYPKTKKYLVTEWLNDKAEKQECPIECPLRITTDPTVLATTLNMLPGLSHSPLICTTPKHYIRFGSPFNPERRRRPLLLDGMYSSCKKRWMKQALEEGMTQTSSAPQESRTQCLYQSNESSNSSSICKDNTDLLSPLKKWKSRYLMEQNVTKLLRPLSPVPSVPGSMSPQLPTPCSSVPGEEECRNGYGMMFSPIPSLAASRCNTPLQFELCLRTDMDLAKGGYPDASANTCPERSSLLSTGHSDLASQASISSASETSFPGKSGEAQLLLRSSDQAFRTEFNLMYAFSPLNAMPRVDSLLRRSAQVGEKKPSNSEAGCCSSPADGYFSRHEPGLLKEMVHGSMSPCGEKACEGVKSAPQNPPQRKKVSLLEYRKRKQEAKEGGDSVRCTGTPTRQGSSCVTDADASSLQGSAHRTPSSPQSSFSPSHPSLPHVEEISPPDQRGASSSTLLCKSQDSISSRWMVPTSVERLREGRGILEKVLRSGAKVSQRSEPSPSGDDAAEGDTPEALSSTLKGPAVYSPSRYSYQVRGALVLPMMGVGSLGASGCIWQLLGWVSSLMQHC</sequence>
<feature type="compositionally biased region" description="Polar residues" evidence="2">
    <location>
        <begin position="478"/>
        <end position="495"/>
    </location>
</feature>
<feature type="region of interest" description="Disordered" evidence="2">
    <location>
        <begin position="103"/>
        <end position="339"/>
    </location>
</feature>
<dbReference type="Ensembl" id="ENSCPRT00005028775.1">
    <property type="protein sequence ID" value="ENSCPRP00005024640.1"/>
    <property type="gene ID" value="ENSCPRG00005017027.1"/>
</dbReference>
<feature type="compositionally biased region" description="Low complexity" evidence="2">
    <location>
        <begin position="320"/>
        <end position="331"/>
    </location>
</feature>
<dbReference type="Proteomes" id="UP000594220">
    <property type="component" value="Unplaced"/>
</dbReference>
<proteinExistence type="predicted"/>
<reference evidence="4" key="2">
    <citation type="submission" date="2025-09" db="UniProtKB">
        <authorList>
            <consortium name="Ensembl"/>
        </authorList>
    </citation>
    <scope>IDENTIFICATION</scope>
</reference>
<feature type="compositionally biased region" description="Basic and acidic residues" evidence="2">
    <location>
        <begin position="166"/>
        <end position="175"/>
    </location>
</feature>
<dbReference type="GeneTree" id="ENSGT00940000157446"/>
<dbReference type="GO" id="GO:0070210">
    <property type="term" value="C:Rpd3L-Expanded complex"/>
    <property type="evidence" value="ECO:0007669"/>
    <property type="project" value="TreeGrafter"/>
</dbReference>
<evidence type="ECO:0000259" key="3">
    <source>
        <dbReference type="PROSITE" id="PS50280"/>
    </source>
</evidence>
<dbReference type="SMART" id="SM00317">
    <property type="entry name" value="SET"/>
    <property type="match status" value="1"/>
</dbReference>
<dbReference type="PROSITE" id="PS50280">
    <property type="entry name" value="SET"/>
    <property type="match status" value="1"/>
</dbReference>
<name>A0A7M4G2C8_CROPO</name>
<gene>
    <name evidence="4" type="primary">SETD5</name>
</gene>
<dbReference type="GO" id="GO:0006325">
    <property type="term" value="P:chromatin organization"/>
    <property type="evidence" value="ECO:0007669"/>
    <property type="project" value="UniProtKB-KW"/>
</dbReference>
<dbReference type="PANTHER" id="PTHR46462">
    <property type="entry name" value="UPSET, ISOFORM A"/>
    <property type="match status" value="1"/>
</dbReference>
<dbReference type="Gene3D" id="2.170.270.10">
    <property type="entry name" value="SET domain"/>
    <property type="match status" value="1"/>
</dbReference>
<dbReference type="GO" id="GO:0034967">
    <property type="term" value="C:Set3 complex"/>
    <property type="evidence" value="ECO:0007669"/>
    <property type="project" value="TreeGrafter"/>
</dbReference>
<feature type="compositionally biased region" description="Low complexity" evidence="2">
    <location>
        <begin position="796"/>
        <end position="811"/>
    </location>
</feature>
<feature type="compositionally biased region" description="Basic residues" evidence="2">
    <location>
        <begin position="296"/>
        <end position="306"/>
    </location>
</feature>
<dbReference type="SUPFAM" id="SSF82199">
    <property type="entry name" value="SET domain"/>
    <property type="match status" value="1"/>
</dbReference>
<dbReference type="AlphaFoldDB" id="A0A7M4G2C8"/>
<evidence type="ECO:0000256" key="1">
    <source>
        <dbReference type="ARBA" id="ARBA00022853"/>
    </source>
</evidence>
<dbReference type="GO" id="GO:0006355">
    <property type="term" value="P:regulation of DNA-templated transcription"/>
    <property type="evidence" value="ECO:0007669"/>
    <property type="project" value="TreeGrafter"/>
</dbReference>
<dbReference type="Pfam" id="PF00856">
    <property type="entry name" value="SET"/>
    <property type="match status" value="1"/>
</dbReference>
<feature type="region of interest" description="Disordered" evidence="2">
    <location>
        <begin position="719"/>
        <end position="831"/>
    </location>
</feature>
<dbReference type="InterPro" id="IPR001214">
    <property type="entry name" value="SET_dom"/>
</dbReference>
<dbReference type="PANTHER" id="PTHR46462:SF1">
    <property type="entry name" value="HISTONE-LYSINE N-METHYLTRANSFERASE SETD5"/>
    <property type="match status" value="1"/>
</dbReference>
<feature type="domain" description="SET" evidence="3">
    <location>
        <begin position="1"/>
        <end position="77"/>
    </location>
</feature>
<reference evidence="4" key="1">
    <citation type="submission" date="2025-08" db="UniProtKB">
        <authorList>
            <consortium name="Ensembl"/>
        </authorList>
    </citation>
    <scope>IDENTIFICATION</scope>
</reference>
<accession>A0A7M4G2C8</accession>
<organism evidence="4 5">
    <name type="scientific">Crocodylus porosus</name>
    <name type="common">Saltwater crocodile</name>
    <name type="synonym">Estuarine crocodile</name>
    <dbReference type="NCBI Taxonomy" id="8502"/>
    <lineage>
        <taxon>Eukaryota</taxon>
        <taxon>Metazoa</taxon>
        <taxon>Chordata</taxon>
        <taxon>Craniata</taxon>
        <taxon>Vertebrata</taxon>
        <taxon>Euteleostomi</taxon>
        <taxon>Archelosauria</taxon>
        <taxon>Archosauria</taxon>
        <taxon>Crocodylia</taxon>
        <taxon>Longirostres</taxon>
        <taxon>Crocodylidae</taxon>
        <taxon>Crocodylus</taxon>
    </lineage>
</organism>
<evidence type="ECO:0000256" key="2">
    <source>
        <dbReference type="SAM" id="MobiDB-lite"/>
    </source>
</evidence>
<evidence type="ECO:0000313" key="4">
    <source>
        <dbReference type="Ensembl" id="ENSCPRP00005024640.1"/>
    </source>
</evidence>
<feature type="compositionally biased region" description="Basic residues" evidence="2">
    <location>
        <begin position="743"/>
        <end position="757"/>
    </location>
</feature>
<dbReference type="InterPro" id="IPR046341">
    <property type="entry name" value="SET_dom_sf"/>
</dbReference>
<keyword evidence="5" id="KW-1185">Reference proteome</keyword>
<feature type="compositionally biased region" description="Polar residues" evidence="2">
    <location>
        <begin position="768"/>
        <end position="795"/>
    </location>
</feature>
<feature type="region of interest" description="Disordered" evidence="2">
    <location>
        <begin position="861"/>
        <end position="894"/>
    </location>
</feature>
<feature type="region of interest" description="Disordered" evidence="2">
    <location>
        <begin position="476"/>
        <end position="502"/>
    </location>
</feature>
<evidence type="ECO:0000313" key="5">
    <source>
        <dbReference type="Proteomes" id="UP000594220"/>
    </source>
</evidence>
<feature type="region of interest" description="Disordered" evidence="2">
    <location>
        <begin position="683"/>
        <end position="702"/>
    </location>
</feature>